<organism evidence="2 3">
    <name type="scientific">Aphanomyces invadans</name>
    <dbReference type="NCBI Taxonomy" id="157072"/>
    <lineage>
        <taxon>Eukaryota</taxon>
        <taxon>Sar</taxon>
        <taxon>Stramenopiles</taxon>
        <taxon>Oomycota</taxon>
        <taxon>Saprolegniomycetes</taxon>
        <taxon>Saprolegniales</taxon>
        <taxon>Verrucalvaceae</taxon>
        <taxon>Aphanomyces</taxon>
    </lineage>
</organism>
<name>A0A3R6V6I6_9STRA</name>
<keyword evidence="3" id="KW-1185">Reference proteome</keyword>
<dbReference type="GO" id="GO:0003677">
    <property type="term" value="F:DNA binding"/>
    <property type="evidence" value="ECO:0007669"/>
    <property type="project" value="TreeGrafter"/>
</dbReference>
<evidence type="ECO:0000313" key="3">
    <source>
        <dbReference type="Proteomes" id="UP000285060"/>
    </source>
</evidence>
<gene>
    <name evidence="2" type="ORF">DYB32_007905</name>
</gene>
<dbReference type="PANTHER" id="PTHR19303:SF57">
    <property type="entry name" value="HTH CENPB-TYPE DOMAIN-CONTAINING PROTEIN"/>
    <property type="match status" value="1"/>
</dbReference>
<dbReference type="VEuPathDB" id="FungiDB:H310_09757"/>
<dbReference type="InterPro" id="IPR050863">
    <property type="entry name" value="CenT-Element_Derived"/>
</dbReference>
<dbReference type="GO" id="GO:0005634">
    <property type="term" value="C:nucleus"/>
    <property type="evidence" value="ECO:0007669"/>
    <property type="project" value="TreeGrafter"/>
</dbReference>
<feature type="domain" description="DDE-1" evidence="1">
    <location>
        <begin position="132"/>
        <end position="236"/>
    </location>
</feature>
<dbReference type="Pfam" id="PF03184">
    <property type="entry name" value="DDE_1"/>
    <property type="match status" value="1"/>
</dbReference>
<comment type="caution">
    <text evidence="2">The sequence shown here is derived from an EMBL/GenBank/DDBJ whole genome shotgun (WGS) entry which is preliminary data.</text>
</comment>
<reference evidence="2 3" key="1">
    <citation type="submission" date="2018-08" db="EMBL/GenBank/DDBJ databases">
        <title>Aphanomyces genome sequencing and annotation.</title>
        <authorList>
            <person name="Minardi D."/>
            <person name="Oidtmann B."/>
            <person name="Van Der Giezen M."/>
            <person name="Studholme D.J."/>
        </authorList>
    </citation>
    <scope>NUCLEOTIDE SEQUENCE [LARGE SCALE GENOMIC DNA]</scope>
    <source>
        <strain evidence="2 3">NJM0002</strain>
    </source>
</reference>
<dbReference type="PANTHER" id="PTHR19303">
    <property type="entry name" value="TRANSPOSON"/>
    <property type="match status" value="1"/>
</dbReference>
<sequence length="237" mass="27680">MRDDERALTITHMITWIKIHQREWLMSYLATKKAVVAYDSLLRLLRRFCQRHGFSRQRQTKNKLKQTELTEVRDEFARDFHREYRSYETNYVYNVDETGMYYNLPPTYIWSARGGNAKISSGEKHSMRMATVLTARAHGHKLPLLLIMKGVPGARIETKDFPTFPRGHHYAMHENAWMDSVVWKKYLQDVLGESIEDASVVLIDNFESHVSDESYKIVQEELGSHLCPLPPNSNSVC</sequence>
<dbReference type="InterPro" id="IPR004875">
    <property type="entry name" value="DDE_SF_endonuclease_dom"/>
</dbReference>
<accession>A0A3R6V6I6</accession>
<protein>
    <recommendedName>
        <fullName evidence="1">DDE-1 domain-containing protein</fullName>
    </recommendedName>
</protein>
<evidence type="ECO:0000259" key="1">
    <source>
        <dbReference type="Pfam" id="PF03184"/>
    </source>
</evidence>
<dbReference type="EMBL" id="QUSY01001102">
    <property type="protein sequence ID" value="RHY26048.1"/>
    <property type="molecule type" value="Genomic_DNA"/>
</dbReference>
<proteinExistence type="predicted"/>
<dbReference type="AlphaFoldDB" id="A0A3R6V6I6"/>
<evidence type="ECO:0000313" key="2">
    <source>
        <dbReference type="EMBL" id="RHY26048.1"/>
    </source>
</evidence>
<dbReference type="Proteomes" id="UP000285060">
    <property type="component" value="Unassembled WGS sequence"/>
</dbReference>